<feature type="domain" description="Cadherin" evidence="16">
    <location>
        <begin position="153"/>
        <end position="262"/>
    </location>
</feature>
<dbReference type="PROSITE" id="PS00232">
    <property type="entry name" value="CADHERIN_1"/>
    <property type="match status" value="14"/>
</dbReference>
<feature type="domain" description="Cadherin" evidence="16">
    <location>
        <begin position="1116"/>
        <end position="1222"/>
    </location>
</feature>
<feature type="domain" description="Cadherin" evidence="16">
    <location>
        <begin position="798"/>
        <end position="904"/>
    </location>
</feature>
<dbReference type="FunFam" id="2.60.40.60:FF:000033">
    <property type="entry name" value="FAT atypical cadherin 1"/>
    <property type="match status" value="1"/>
</dbReference>
<accession>A0AAN9G8E0</accession>
<feature type="domain" description="Cadherin" evidence="16">
    <location>
        <begin position="589"/>
        <end position="693"/>
    </location>
</feature>
<dbReference type="PRINTS" id="PR00205">
    <property type="entry name" value="CADHERIN"/>
</dbReference>
<dbReference type="FunFam" id="2.60.40.60:FF:000081">
    <property type="entry name" value="protocadherin Fat 4"/>
    <property type="match status" value="1"/>
</dbReference>
<name>A0AAN9G8E0_9CAEN</name>
<dbReference type="FunFam" id="2.60.40.60:FF:000020">
    <property type="entry name" value="Dachsous cadherin-related 1b"/>
    <property type="match status" value="13"/>
</dbReference>
<keyword evidence="8" id="KW-0130">Cell adhesion</keyword>
<keyword evidence="2" id="KW-1003">Cell membrane</keyword>
<feature type="compositionally biased region" description="Low complexity" evidence="14">
    <location>
        <begin position="3046"/>
        <end position="3056"/>
    </location>
</feature>
<keyword evidence="3" id="KW-0245">EGF-like domain</keyword>
<dbReference type="FunFam" id="2.60.40.60:FF:000116">
    <property type="entry name" value="Dachsous cadherin-related 2"/>
    <property type="match status" value="1"/>
</dbReference>
<dbReference type="PANTHER" id="PTHR24026:SF126">
    <property type="entry name" value="PROTOCADHERIN FAT 4"/>
    <property type="match status" value="1"/>
</dbReference>
<feature type="domain" description="Cadherin" evidence="16">
    <location>
        <begin position="2717"/>
        <end position="2823"/>
    </location>
</feature>
<evidence type="ECO:0000256" key="4">
    <source>
        <dbReference type="ARBA" id="ARBA00022692"/>
    </source>
</evidence>
<feature type="compositionally biased region" description="Basic and acidic residues" evidence="14">
    <location>
        <begin position="3320"/>
        <end position="3348"/>
    </location>
</feature>
<feature type="domain" description="Cadherin" evidence="16">
    <location>
        <begin position="1440"/>
        <end position="1555"/>
    </location>
</feature>
<feature type="domain" description="Cadherin" evidence="16">
    <location>
        <begin position="2824"/>
        <end position="2946"/>
    </location>
</feature>
<keyword evidence="12" id="KW-0325">Glycoprotein</keyword>
<feature type="compositionally biased region" description="Low complexity" evidence="14">
    <location>
        <begin position="3132"/>
        <end position="3145"/>
    </location>
</feature>
<sequence>MMSITKLHIGQWPPPRNRTGRNLPARVWLGVFVIALLGMVGGAAGEGLVCGDQSCHQTFSVPEDLSVGSYVGTVENSPNTGGLPFNEFFSTSNAYDIKDYFIVDLQTGRITTKKALDREDAPSGYFFVVNTINKPVVVTVNLTDVNDNSPSFNPTSQSLEFSESVPIGAKKSLGSVTDPDLGNNSTQTCQIVSGNIRNAFMLQQKESGEHDIILDLRVNTHLDYELVPSYTLVIRATDGGGRTGEMTVRISILDQNDNQPIFNTSKYEVKIAENATVGTSIIQVEATDQDSGSNGRIRYSIDSRTDPEAHFRINPISGVVTIQKPLDYETQPTFRLTLEATDDGPNKLVGNAALDITLQNINEQPANIRLVYLQGAERQGRIPENTKAGTPVARISIDDPDIAVDRKVDVNVTLLGGDNVFGLQITDDILSLVVVNTPPDREIKATYDLTIIVTDAGNPPLRASESFKIFIEDVNDNAPTFQVNPYQAEVQETAEVGTSVLRVTATDSDEGDNSKIFYAIQSSSSPQSGWFEIDSSTGVITTRAPIDCELNAEPVFIVTARDNGEPSLSGSTTVVIAVRDVNDKQPEFETSFYNARVPEDAAMGYCPIEVHATDPECGASAPVKYQMVRNGEAPPEFQIMEDSGKICIQEPGLDYERNTSYQFLVQAVDRDGLSASAVVQVTVSDVNDENPYFEPQEYALNLEATVATGPLLTVQGADRDSGDFGTVSYSFVNDNGQNYFRIDAGSGTISLAKTFPAGTNRVFRLQVQGTDKGGRVSESPAQVQISVYSGEVHPPAFTLTMYNFTVVEDVGVDTVVGKVEATVDSSASSGGASGIQYSIVYSAVDWFRVDLSTGNIYTKATLDREAQQFVLLGVRAQTTGTRVLYSTAQVNFTLLDVNDNAPFFPASSILRIEVREDTVVQDPVYIARAIDIDAGNNGSVVYRLGNDPDNFFDIDEFRGEVFLRSKLDYERRHSYELVVIAEDQGSAAKSSSMTLTVNVKDINDNRPVFTQRLYDFYVSEDALIGFEFGSVKATDADSDHNGRVSYSLESSPYLSVFGIFTVQGVLSTRDTLDRESQDLYTLTVVATDHGAPRQLSATATIRIHINDTNDNDPEFSRREYKFNILENQPRGSHIGQVTASDRDANDNRRLQYNFTTRQTKFAINTYSGEVTTLAPLDREDQNPSEKDYTLNIFVSDSGEPQRSDSAVIKIQVLDENDNKPEFSQGNEITETVPENRPKGFRVMRVVAQDPDAGENGTVSFFLDPAGTDEDALNNFSIHPTTGWLTTEEVLDYETKVQYLLKVVAHDNGSPRQSQSQTVTIEVINDNDEAPLFHAREVNFYVVENISIGSEVGKVQAEDRDSGENGRVNYYLVGGNVFSLFAVDPSTGVIQTVRAIDFEESSSHTLSIQAVDGNAAFPRSSNISVIIHIVDINDNSPVFDSDPVFLRMVRENTAVNHVVHTFIATDRDSGPNGTVQYSIVSESASGPKPTTGGNYFQINAKTGELRVAKSIDYERVHTVSVIVQAADDCPVVSLSLSSQVTAVVFVRDVNDNRPEFESRSSVHIFEDEPIGYPVIFIVAVDQDSNQDDSGNNVVNYGIVSGNEDGKFRLEQSTGLLTISEELDRETRAAYVLNVSAEDSGIPKMASYQELRVSVEDVNDNAPLFELSVYQGGVNESSPAGTPVATVRATDNDKGNNGNLTYMIPRGIAGDKFTVNAATGVITTTQPLDREETDIYTVTVYVKDGGYPTLYDIATVFVQVTDINDHPPVFEKDQYSLQVPENQRQSTIIKIVAADLDVGVNAEIMYRISGGNDGKFELDARTGELSCRALDRETRSQYTLTITGTDSGSPQQSGSTQVNIRVLDENDNSPMFSETIYTATIAEDVDKGNTVMRVFASDPDQGPNGEVAYSLLGNDTEGYFSVNSTSGDIITSGVFDREKNASFDFLLVASDGGGSGPRNSTVRIRITISDVNDNAPTFQQVPYKKTVAQTTQSGQSVMTMVADDPDAGTNGTVRYQLLSSTESYSRQFFQIHPTTGRISARVSLSQAVGYHSLLVVATDQGSPALSATGVAEITVGDGSSTPQLRFEQEEYVKAIPENSVLDTTVTTVGVTYSGNGAVTYSFANGNQHDTFKINSQTGLIQVADPALLDYESNPRLQLIVMAVAGGNHAYAKLQVNLQDENDNAPKFAQTKYVSAIWENNKPQTFVTQVWAKDADSGRNGMIEYKIIDGNTDDVFEIVPSHTGIVRTNIDKPRLDREIRSSYTLVIEAQDQGFPFKSATCTLHITIVDVNDNPPKFPNPGPGPIHIAENRKAGFVVAVVTATDVDLNPVLVYDFTSQGNPDDTFSIDRSSGTVLLSKALDHETRKHYTLGLQVTDGLHTVSTTLEVNVTDVNDNAPQFSQQSYQVSLPENTPPFKSVLSVLATDDDDGNYALVTYSLGAASVAGFFVDTQNGTVFTNKSISSSVAESVVQLVVVAHDRGSPSLSTMVSVQIQITDVNNFSPQFGQSKYNATVKESLQKGTEILQVSAFDRDYSHRNDNVHYVLSGPAAATFYIQTTNGKILLNGPLDYDRTNKRYDLVAMAVDRGTPPRNATVPVTIHVLDENDNPPVFHRQHFFVSLEENYPKEQIFLTVNATDADEGANADLEYSITSGNSDGVFYNYKTGGLIVLSSLDYETHQSHRLIVRAVDCASCPEGSPRLSAFVTVDVNVTDVNEFAPKFPVSHYYETVSESLQTSYLTIFQVHANDRDGGEFGEVSYTILPGPDQELFGINSRTGNVVSKKTFDYEDPSQRKVYNITIQATDPDRLADTVNVTISVTDEDEYSPVFHNKSYAFKVPGNAKAGVYVGTVAASDEDAGPAGRLVYSFDHLSMYFQIDPVSGNISVLHTLHEDIREESEDSLQKQRKKRALRQDSETLIVRVSSGMENSLSERVICVINIDRACAGCQAPPTPEELVDTSGLSSVAIAMIVLVCILVPTIIVVLLLVFVCRRRNRKGVQNGTVYGRGGDSLGITPPPLDDPGVPPPYKDVLHYNNHNHNHHTITSSDISEQSNNSASSGRGSAEVEDEDEEIRMINANNYLTNSAGYRHKTMPDSGIQQDDDTLSEPSATNHQEYLARLGIDSSKIGNKPGNNNAKPSSSKGSTSGSTTGGEIAFSVESMHQFSDEGGGEGVVDFGGLTDTEVDEEMVMIENSRRQQQQMQALSAGAGQGLSFQPPEPQQAGTLSNVVNSEEEYSGSYNWDYLLDWGPQYQPLAHVFAEIAKLKDESVTPKKTPVKTVPQRRINGAQGLAMPQARIVPPPIITNAPPLGVEPGNDQHSGRGSDNSRASDQHSSRGSDRHSSRGSDKGGSREGRGSGHHGHMSSSSSTGSRSQRTSAMNSSLPSLPRSPISYESSYTSPALTPSFTPSLSPLGAHTPSISPSVSGHTSGHSGANSGHTTPGKPVSNHHHHPHNHHRNQHNGHGRAHYNNNNNNGTSGNNARLTLSASSDSEREFRI</sequence>
<evidence type="ECO:0000256" key="6">
    <source>
        <dbReference type="ARBA" id="ARBA00022737"/>
    </source>
</evidence>
<dbReference type="GO" id="GO:0048731">
    <property type="term" value="P:system development"/>
    <property type="evidence" value="ECO:0007669"/>
    <property type="project" value="UniProtKB-ARBA"/>
</dbReference>
<feature type="transmembrane region" description="Helical" evidence="15">
    <location>
        <begin position="2959"/>
        <end position="2983"/>
    </location>
</feature>
<feature type="domain" description="Cadherin" evidence="16">
    <location>
        <begin position="2296"/>
        <end position="2396"/>
    </location>
</feature>
<dbReference type="FunFam" id="2.60.40.60:FF:000039">
    <property type="entry name" value="FAT atypical cadherin 3"/>
    <property type="match status" value="2"/>
</dbReference>
<feature type="compositionally biased region" description="Polar residues" evidence="14">
    <location>
        <begin position="3410"/>
        <end position="3431"/>
    </location>
</feature>
<dbReference type="Gene3D" id="2.60.40.60">
    <property type="entry name" value="Cadherins"/>
    <property type="match status" value="27"/>
</dbReference>
<evidence type="ECO:0000256" key="1">
    <source>
        <dbReference type="ARBA" id="ARBA00004162"/>
    </source>
</evidence>
<feature type="domain" description="Cadherin" evidence="16">
    <location>
        <begin position="1010"/>
        <end position="1115"/>
    </location>
</feature>
<feature type="compositionally biased region" description="Low complexity" evidence="14">
    <location>
        <begin position="3355"/>
        <end position="3384"/>
    </location>
</feature>
<feature type="compositionally biased region" description="Low complexity" evidence="14">
    <location>
        <begin position="3459"/>
        <end position="3472"/>
    </location>
</feature>
<evidence type="ECO:0000256" key="2">
    <source>
        <dbReference type="ARBA" id="ARBA00022475"/>
    </source>
</evidence>
<dbReference type="InterPro" id="IPR015919">
    <property type="entry name" value="Cadherin-like_sf"/>
</dbReference>
<feature type="domain" description="Cadherin" evidence="16">
    <location>
        <begin position="1871"/>
        <end position="1976"/>
    </location>
</feature>
<feature type="domain" description="Cadherin" evidence="16">
    <location>
        <begin position="694"/>
        <end position="797"/>
    </location>
</feature>
<feature type="domain" description="Cadherin" evidence="16">
    <location>
        <begin position="906"/>
        <end position="1009"/>
    </location>
</feature>
<feature type="domain" description="Cadherin" evidence="16">
    <location>
        <begin position="374"/>
        <end position="481"/>
    </location>
</feature>
<dbReference type="InterPro" id="IPR002126">
    <property type="entry name" value="Cadherin-like_dom"/>
</dbReference>
<feature type="domain" description="Cadherin" evidence="16">
    <location>
        <begin position="2186"/>
        <end position="2294"/>
    </location>
</feature>
<dbReference type="SMART" id="SM00112">
    <property type="entry name" value="CA"/>
    <property type="match status" value="27"/>
</dbReference>
<dbReference type="Proteomes" id="UP001374579">
    <property type="component" value="Unassembled WGS sequence"/>
</dbReference>
<gene>
    <name evidence="17" type="ORF">V1264_004587</name>
</gene>
<dbReference type="CDD" id="cd11304">
    <property type="entry name" value="Cadherin_repeat"/>
    <property type="match status" value="26"/>
</dbReference>
<evidence type="ECO:0000256" key="15">
    <source>
        <dbReference type="SAM" id="Phobius"/>
    </source>
</evidence>
<evidence type="ECO:0000256" key="5">
    <source>
        <dbReference type="ARBA" id="ARBA00022729"/>
    </source>
</evidence>
<feature type="domain" description="Cadherin" evidence="16">
    <location>
        <begin position="53"/>
        <end position="152"/>
    </location>
</feature>
<feature type="region of interest" description="Disordered" evidence="14">
    <location>
        <begin position="3079"/>
        <end position="3101"/>
    </location>
</feature>
<keyword evidence="6" id="KW-0677">Repeat</keyword>
<comment type="caution">
    <text evidence="17">The sequence shown here is derived from an EMBL/GenBank/DDBJ whole genome shotgun (WGS) entry which is preliminary data.</text>
</comment>
<feature type="domain" description="Cadherin" evidence="16">
    <location>
        <begin position="1977"/>
        <end position="2082"/>
    </location>
</feature>
<evidence type="ECO:0000256" key="10">
    <source>
        <dbReference type="ARBA" id="ARBA00023136"/>
    </source>
</evidence>
<evidence type="ECO:0000256" key="13">
    <source>
        <dbReference type="PROSITE-ProRule" id="PRU00043"/>
    </source>
</evidence>
<dbReference type="InterPro" id="IPR020894">
    <property type="entry name" value="Cadherin_CS"/>
</dbReference>
<evidence type="ECO:0000256" key="9">
    <source>
        <dbReference type="ARBA" id="ARBA00022989"/>
    </source>
</evidence>
<dbReference type="GO" id="GO:0007163">
    <property type="term" value="P:establishment or maintenance of cell polarity"/>
    <property type="evidence" value="ECO:0007669"/>
    <property type="project" value="UniProtKB-ARBA"/>
</dbReference>
<dbReference type="GO" id="GO:0007156">
    <property type="term" value="P:homophilic cell adhesion via plasma membrane adhesion molecules"/>
    <property type="evidence" value="ECO:0007669"/>
    <property type="project" value="InterPro"/>
</dbReference>
<keyword evidence="18" id="KW-1185">Reference proteome</keyword>
<evidence type="ECO:0000256" key="8">
    <source>
        <dbReference type="ARBA" id="ARBA00022889"/>
    </source>
</evidence>
<feature type="region of interest" description="Disordered" evidence="14">
    <location>
        <begin position="3279"/>
        <end position="3489"/>
    </location>
</feature>
<dbReference type="PANTHER" id="PTHR24026">
    <property type="entry name" value="FAT ATYPICAL CADHERIN-RELATED"/>
    <property type="match status" value="1"/>
</dbReference>
<organism evidence="17 18">
    <name type="scientific">Littorina saxatilis</name>
    <dbReference type="NCBI Taxonomy" id="31220"/>
    <lineage>
        <taxon>Eukaryota</taxon>
        <taxon>Metazoa</taxon>
        <taxon>Spiralia</taxon>
        <taxon>Lophotrochozoa</taxon>
        <taxon>Mollusca</taxon>
        <taxon>Gastropoda</taxon>
        <taxon>Caenogastropoda</taxon>
        <taxon>Littorinimorpha</taxon>
        <taxon>Littorinoidea</taxon>
        <taxon>Littorinidae</taxon>
        <taxon>Littorina</taxon>
    </lineage>
</organism>
<comment type="subcellular location">
    <subcellularLocation>
        <location evidence="1">Cell membrane</location>
        <topology evidence="1">Single-pass membrane protein</topology>
    </subcellularLocation>
</comment>
<evidence type="ECO:0000256" key="14">
    <source>
        <dbReference type="SAM" id="MobiDB-lite"/>
    </source>
</evidence>
<feature type="compositionally biased region" description="Basic residues" evidence="14">
    <location>
        <begin position="3438"/>
        <end position="3458"/>
    </location>
</feature>
<evidence type="ECO:0000256" key="11">
    <source>
        <dbReference type="ARBA" id="ARBA00023157"/>
    </source>
</evidence>
<feature type="compositionally biased region" description="Pro residues" evidence="14">
    <location>
        <begin position="3008"/>
        <end position="3021"/>
    </location>
</feature>
<feature type="region of interest" description="Disordered" evidence="14">
    <location>
        <begin position="2993"/>
        <end position="3063"/>
    </location>
</feature>
<feature type="compositionally biased region" description="Polar residues" evidence="14">
    <location>
        <begin position="3309"/>
        <end position="3319"/>
    </location>
</feature>
<dbReference type="GO" id="GO:0005886">
    <property type="term" value="C:plasma membrane"/>
    <property type="evidence" value="ECO:0007669"/>
    <property type="project" value="UniProtKB-SubCell"/>
</dbReference>
<dbReference type="GO" id="GO:0048729">
    <property type="term" value="P:tissue morphogenesis"/>
    <property type="evidence" value="ECO:0007669"/>
    <property type="project" value="UniProtKB-ARBA"/>
</dbReference>
<evidence type="ECO:0000256" key="7">
    <source>
        <dbReference type="ARBA" id="ARBA00022837"/>
    </source>
</evidence>
<keyword evidence="7 13" id="KW-0106">Calcium</keyword>
<keyword evidence="11" id="KW-1015">Disulfide bond</keyword>
<proteinExistence type="predicted"/>
<feature type="domain" description="Cadherin" evidence="16">
    <location>
        <begin position="1664"/>
        <end position="1768"/>
    </location>
</feature>
<reference evidence="17 18" key="1">
    <citation type="submission" date="2024-02" db="EMBL/GenBank/DDBJ databases">
        <title>Chromosome-scale genome assembly of the rough periwinkle Littorina saxatilis.</title>
        <authorList>
            <person name="De Jode A."/>
            <person name="Faria R."/>
            <person name="Formenti G."/>
            <person name="Sims Y."/>
            <person name="Smith T.P."/>
            <person name="Tracey A."/>
            <person name="Wood J.M.D."/>
            <person name="Zagrodzka Z.B."/>
            <person name="Johannesson K."/>
            <person name="Butlin R.K."/>
            <person name="Leder E.H."/>
        </authorList>
    </citation>
    <scope>NUCLEOTIDE SEQUENCE [LARGE SCALE GENOMIC DNA]</scope>
    <source>
        <strain evidence="17">Snail1</strain>
        <tissue evidence="17">Muscle</tissue>
    </source>
</reference>
<feature type="domain" description="Cadherin" evidence="16">
    <location>
        <begin position="2502"/>
        <end position="2607"/>
    </location>
</feature>
<evidence type="ECO:0000259" key="16">
    <source>
        <dbReference type="PROSITE" id="PS50268"/>
    </source>
</evidence>
<feature type="region of interest" description="Disordered" evidence="14">
    <location>
        <begin position="3116"/>
        <end position="3145"/>
    </location>
</feature>
<evidence type="ECO:0000313" key="17">
    <source>
        <dbReference type="EMBL" id="KAK7097640.1"/>
    </source>
</evidence>
<evidence type="ECO:0000256" key="3">
    <source>
        <dbReference type="ARBA" id="ARBA00022536"/>
    </source>
</evidence>
<protein>
    <recommendedName>
        <fullName evidence="16">Cadherin domain-containing protein</fullName>
    </recommendedName>
</protein>
<dbReference type="FunFam" id="2.60.40.60:FF:000092">
    <property type="entry name" value="Protocadherin 8"/>
    <property type="match status" value="1"/>
</dbReference>
<feature type="domain" description="Cadherin" evidence="16">
    <location>
        <begin position="482"/>
        <end position="588"/>
    </location>
</feature>
<evidence type="ECO:0000313" key="18">
    <source>
        <dbReference type="Proteomes" id="UP001374579"/>
    </source>
</evidence>
<feature type="domain" description="Cadherin" evidence="16">
    <location>
        <begin position="2397"/>
        <end position="2501"/>
    </location>
</feature>
<dbReference type="Pfam" id="PF00028">
    <property type="entry name" value="Cadherin"/>
    <property type="match status" value="25"/>
</dbReference>
<evidence type="ECO:0000256" key="12">
    <source>
        <dbReference type="ARBA" id="ARBA00023180"/>
    </source>
</evidence>
<feature type="compositionally biased region" description="Polar residues" evidence="14">
    <location>
        <begin position="3385"/>
        <end position="3402"/>
    </location>
</feature>
<feature type="domain" description="Cadherin" evidence="16">
    <location>
        <begin position="2608"/>
        <end position="2716"/>
    </location>
</feature>
<keyword evidence="10 15" id="KW-0472">Membrane</keyword>
<dbReference type="FunFam" id="2.60.40.60:FF:000181">
    <property type="entry name" value="Predicted protein"/>
    <property type="match status" value="1"/>
</dbReference>
<keyword evidence="5" id="KW-0732">Signal</keyword>
<dbReference type="GO" id="GO:0005509">
    <property type="term" value="F:calcium ion binding"/>
    <property type="evidence" value="ECO:0007669"/>
    <property type="project" value="UniProtKB-UniRule"/>
</dbReference>
<feature type="domain" description="Cadherin" evidence="16">
    <location>
        <begin position="2085"/>
        <end position="2185"/>
    </location>
</feature>
<feature type="domain" description="Cadherin" evidence="16">
    <location>
        <begin position="1555"/>
        <end position="1663"/>
    </location>
</feature>
<keyword evidence="4 15" id="KW-0812">Transmembrane</keyword>
<dbReference type="GO" id="GO:0009887">
    <property type="term" value="P:animal organ morphogenesis"/>
    <property type="evidence" value="ECO:0007669"/>
    <property type="project" value="UniProtKB-ARBA"/>
</dbReference>
<keyword evidence="9 15" id="KW-1133">Transmembrane helix</keyword>
<feature type="domain" description="Cadherin" evidence="16">
    <location>
        <begin position="263"/>
        <end position="367"/>
    </location>
</feature>
<feature type="domain" description="Cadherin" evidence="16">
    <location>
        <begin position="1333"/>
        <end position="1438"/>
    </location>
</feature>
<dbReference type="EMBL" id="JBAMIC010000013">
    <property type="protein sequence ID" value="KAK7097640.1"/>
    <property type="molecule type" value="Genomic_DNA"/>
</dbReference>
<feature type="domain" description="Cadherin" evidence="16">
    <location>
        <begin position="1231"/>
        <end position="1332"/>
    </location>
</feature>
<dbReference type="SUPFAM" id="SSF49313">
    <property type="entry name" value="Cadherin-like"/>
    <property type="match status" value="27"/>
</dbReference>
<feature type="domain" description="Cadherin" evidence="16">
    <location>
        <begin position="1769"/>
        <end position="1870"/>
    </location>
</feature>
<feature type="region of interest" description="Disordered" evidence="14">
    <location>
        <begin position="3186"/>
        <end position="3216"/>
    </location>
</feature>
<feature type="compositionally biased region" description="Polar residues" evidence="14">
    <location>
        <begin position="3036"/>
        <end position="3045"/>
    </location>
</feature>
<dbReference type="PROSITE" id="PS50268">
    <property type="entry name" value="CADHERIN_2"/>
    <property type="match status" value="27"/>
</dbReference>
<dbReference type="FunFam" id="2.60.40.60:FF:000058">
    <property type="entry name" value="FAT atypical cadherin 3"/>
    <property type="match status" value="1"/>
</dbReference>